<evidence type="ECO:0000313" key="1">
    <source>
        <dbReference type="EMBL" id="MDC7718693.1"/>
    </source>
</evidence>
<dbReference type="InterPro" id="IPR002347">
    <property type="entry name" value="SDR_fam"/>
</dbReference>
<dbReference type="PANTHER" id="PTHR42820:SF1">
    <property type="entry name" value="SHORT-CHAIN DEHYDROGENASE_REDUCTASE FAMILY PROTEIN"/>
    <property type="match status" value="1"/>
</dbReference>
<dbReference type="PROSITE" id="PS00061">
    <property type="entry name" value="ADH_SHORT"/>
    <property type="match status" value="1"/>
</dbReference>
<dbReference type="RefSeq" id="WP_272752928.1">
    <property type="nucleotide sequence ID" value="NZ_JAQQLF010000024.1"/>
</dbReference>
<dbReference type="Proteomes" id="UP001219956">
    <property type="component" value="Unassembled WGS sequence"/>
</dbReference>
<reference evidence="1 2" key="1">
    <citation type="submission" date="2023-01" db="EMBL/GenBank/DDBJ databases">
        <title>Novel species of the genus Vogesella isolated from rivers.</title>
        <authorList>
            <person name="Lu H."/>
        </authorList>
    </citation>
    <scope>NUCLEOTIDE SEQUENCE [LARGE SCALE GENOMIC DNA]</scope>
    <source>
        <strain evidence="1 2">DC21W</strain>
    </source>
</reference>
<dbReference type="Pfam" id="PF13561">
    <property type="entry name" value="adh_short_C2"/>
    <property type="match status" value="1"/>
</dbReference>
<evidence type="ECO:0000313" key="2">
    <source>
        <dbReference type="Proteomes" id="UP001219956"/>
    </source>
</evidence>
<dbReference type="InterPro" id="IPR020904">
    <property type="entry name" value="Sc_DH/Rdtase_CS"/>
</dbReference>
<dbReference type="PANTHER" id="PTHR42820">
    <property type="entry name" value="SHORT-CHAIN DEHYDROGENASE REDUCTASE"/>
    <property type="match status" value="1"/>
</dbReference>
<comment type="caution">
    <text evidence="1">The sequence shown here is derived from an EMBL/GenBank/DDBJ whole genome shotgun (WGS) entry which is preliminary data.</text>
</comment>
<organism evidence="1 2">
    <name type="scientific">Vogesella aquatica</name>
    <dbReference type="NCBI Taxonomy" id="2984206"/>
    <lineage>
        <taxon>Bacteria</taxon>
        <taxon>Pseudomonadati</taxon>
        <taxon>Pseudomonadota</taxon>
        <taxon>Betaproteobacteria</taxon>
        <taxon>Neisseriales</taxon>
        <taxon>Chromobacteriaceae</taxon>
        <taxon>Vogesella</taxon>
    </lineage>
</organism>
<dbReference type="PRINTS" id="PR00081">
    <property type="entry name" value="GDHRDH"/>
</dbReference>
<name>A0ABT5J1H2_9NEIS</name>
<gene>
    <name evidence="1" type="ORF">PQU95_15935</name>
</gene>
<dbReference type="Gene3D" id="3.40.50.720">
    <property type="entry name" value="NAD(P)-binding Rossmann-like Domain"/>
    <property type="match status" value="1"/>
</dbReference>
<proteinExistence type="predicted"/>
<dbReference type="SUPFAM" id="SSF51735">
    <property type="entry name" value="NAD(P)-binding Rossmann-fold domains"/>
    <property type="match status" value="1"/>
</dbReference>
<sequence>MTTPTPPIASTLAGKTFWLSGAASGIGAATARALGAAGANVLLAARDAEQAALVARDIEAAGGRALFHRTDVLREADIAASVDAAVRHFGRLDGAFNNAGWLCPPALLHLQDDHALQMSLDSNVRSVFWAMRHQIAALLASGGGAIVNNVSIAGQVGFGGISPYVVSKHALLGLTRTAALEYYGQGIRINSVSPGVVASRMSAQGFGDAASREAFTATTPAGRDGQPHEIAAAVLFLLSDAASFASGHDLVLDGGYTVA</sequence>
<dbReference type="InterPro" id="IPR036291">
    <property type="entry name" value="NAD(P)-bd_dom_sf"/>
</dbReference>
<accession>A0ABT5J1H2</accession>
<keyword evidence="2" id="KW-1185">Reference proteome</keyword>
<dbReference type="PRINTS" id="PR00080">
    <property type="entry name" value="SDRFAMILY"/>
</dbReference>
<dbReference type="CDD" id="cd05233">
    <property type="entry name" value="SDR_c"/>
    <property type="match status" value="1"/>
</dbReference>
<protein>
    <submittedName>
        <fullName evidence="1">SDR family oxidoreductase</fullName>
    </submittedName>
</protein>
<dbReference type="EMBL" id="JAQQLF010000024">
    <property type="protein sequence ID" value="MDC7718693.1"/>
    <property type="molecule type" value="Genomic_DNA"/>
</dbReference>